<accession>S8DWV3</accession>
<dbReference type="InParanoid" id="S8DWV3"/>
<feature type="domain" description="CHAT" evidence="1">
    <location>
        <begin position="784"/>
        <end position="1058"/>
    </location>
</feature>
<dbReference type="Gene3D" id="1.25.40.10">
    <property type="entry name" value="Tetratricopeptide repeat domain"/>
    <property type="match status" value="1"/>
</dbReference>
<reference evidence="2 3" key="1">
    <citation type="journal article" date="2012" name="Science">
        <title>The Paleozoic origin of enzymatic lignin decomposition reconstructed from 31 fungal genomes.</title>
        <authorList>
            <person name="Floudas D."/>
            <person name="Binder M."/>
            <person name="Riley R."/>
            <person name="Barry K."/>
            <person name="Blanchette R.A."/>
            <person name="Henrissat B."/>
            <person name="Martinez A.T."/>
            <person name="Otillar R."/>
            <person name="Spatafora J.W."/>
            <person name="Yadav J.S."/>
            <person name="Aerts A."/>
            <person name="Benoit I."/>
            <person name="Boyd A."/>
            <person name="Carlson A."/>
            <person name="Copeland A."/>
            <person name="Coutinho P.M."/>
            <person name="de Vries R.P."/>
            <person name="Ferreira P."/>
            <person name="Findley K."/>
            <person name="Foster B."/>
            <person name="Gaskell J."/>
            <person name="Glotzer D."/>
            <person name="Gorecki P."/>
            <person name="Heitman J."/>
            <person name="Hesse C."/>
            <person name="Hori C."/>
            <person name="Igarashi K."/>
            <person name="Jurgens J.A."/>
            <person name="Kallen N."/>
            <person name="Kersten P."/>
            <person name="Kohler A."/>
            <person name="Kuees U."/>
            <person name="Kumar T.K.A."/>
            <person name="Kuo A."/>
            <person name="LaButti K."/>
            <person name="Larrondo L.F."/>
            <person name="Lindquist E."/>
            <person name="Ling A."/>
            <person name="Lombard V."/>
            <person name="Lucas S."/>
            <person name="Lundell T."/>
            <person name="Martin R."/>
            <person name="McLaughlin D.J."/>
            <person name="Morgenstern I."/>
            <person name="Morin E."/>
            <person name="Murat C."/>
            <person name="Nagy L.G."/>
            <person name="Nolan M."/>
            <person name="Ohm R.A."/>
            <person name="Patyshakuliyeva A."/>
            <person name="Rokas A."/>
            <person name="Ruiz-Duenas F.J."/>
            <person name="Sabat G."/>
            <person name="Salamov A."/>
            <person name="Samejima M."/>
            <person name="Schmutz J."/>
            <person name="Slot J.C."/>
            <person name="St John F."/>
            <person name="Stenlid J."/>
            <person name="Sun H."/>
            <person name="Sun S."/>
            <person name="Syed K."/>
            <person name="Tsang A."/>
            <person name="Wiebenga A."/>
            <person name="Young D."/>
            <person name="Pisabarro A."/>
            <person name="Eastwood D.C."/>
            <person name="Martin F."/>
            <person name="Cullen D."/>
            <person name="Grigoriev I.V."/>
            <person name="Hibbett D.S."/>
        </authorList>
    </citation>
    <scope>NUCLEOTIDE SEQUENCE</scope>
    <source>
        <strain evidence="3">FP-58527</strain>
    </source>
</reference>
<evidence type="ECO:0000313" key="2">
    <source>
        <dbReference type="EMBL" id="EPS97092.1"/>
    </source>
</evidence>
<name>S8DWV3_FOMSC</name>
<keyword evidence="3" id="KW-1185">Reference proteome</keyword>
<sequence length="1059" mass="118987">MGLAVEKLSLFRDSHNLEDLDEAIALFRDASSVHSITDPARPQCLAKLAYAVDMRSREAGRMDQLDEAIFLYRETSHLRQPGQDGYLAHLDHFAQAVRRRYEHFDRVEDLAEVIALYREILEHCPFDDVDLPAYINNLAVSLQVRYERLNQIEDLDEAITLLRGSCTQVPTDHPSHPTASHNLSRAIMVRFERTSRRDDLDEAIAVARISVSHAPPSHPLRQAFIGNATGGLARRFSLFGMAQDLEDEIGIHRESLAYLPRDSPVELERRFSLVDRQEDLDDAITVSYSALTLCPDGHPLGAHVHILSCLIRTLRWRFRRSNDPDDLEEMIRLGRSALTVSVLDPMERLMFVGDLALDLSDRFDSLGRSADLDDSITFHRRARDICPQNYPNRFRVLLPLAIRMRTRYKASGRTQDLQDSIMIHLEILALPLEATDGARSFPDHSSLTWRNAFSRPVQSHDLDRTVTLHREVLAIFPPGHKNHALGLSNLATSLMLRFDQVNNAQDLDEAVGLYRVSLQTSEPSDDAYYEIEVNFVWSLLVRFGYTGDFVNLVDAMTIHQETLSHCGLSSLAASSAIDGGDLEIAVEMLERGRGQLWSILRRYRHSNDGPDPESQSRLQGTEDSRAFMANIYSELENITTSTVDETYGPISTANVNSRFTRDSAPHRQLLNTLREMDASLSSQPGKQGLSHTFYTSPFDTLRGAAIGGPVIIISTSRYRSDALILREAGKPILVPLDKALEDVVSKLCASLLKIRNVRHDEVVETPASREARVVSIGALSMVDILRKLWEKICAPIVLALERIQTEKHSRIWWCPTGALMQLPLHAAGPYEEGKENLCDLFVSSYTPTLSSLIQARKTMNPKASTPTRLLAIGQSHALPKVHEEFTVLRELFSNHVNIYDNADATPICILSELKKHNWVHFACHGGLDTERPFESYFKLHVGNLSLRQIMRAKLPDAEFAFLAACHTTRVDVGGNPDESLSLAAAIQFCGFRSIVGTLWTMSDDDGPVLARDFYSYMLRNGPQHVDIRDSAVALHKAVEAMRQRGAPAERWTTFVHVGI</sequence>
<dbReference type="OrthoDB" id="3261813at2759"/>
<dbReference type="STRING" id="743788.S8DWV3"/>
<gene>
    <name evidence="2" type="ORF">FOMPIDRAFT_63634</name>
</gene>
<dbReference type="eggNOG" id="KOG4626">
    <property type="taxonomic scope" value="Eukaryota"/>
</dbReference>
<proteinExistence type="predicted"/>
<dbReference type="Pfam" id="PF12770">
    <property type="entry name" value="CHAT"/>
    <property type="match status" value="1"/>
</dbReference>
<organism evidence="2 3">
    <name type="scientific">Fomitopsis schrenkii</name>
    <name type="common">Brown rot fungus</name>
    <dbReference type="NCBI Taxonomy" id="2126942"/>
    <lineage>
        <taxon>Eukaryota</taxon>
        <taxon>Fungi</taxon>
        <taxon>Dikarya</taxon>
        <taxon>Basidiomycota</taxon>
        <taxon>Agaricomycotina</taxon>
        <taxon>Agaricomycetes</taxon>
        <taxon>Polyporales</taxon>
        <taxon>Fomitopsis</taxon>
    </lineage>
</organism>
<dbReference type="HOGENOM" id="CLU_001305_0_1_1"/>
<evidence type="ECO:0000259" key="1">
    <source>
        <dbReference type="Pfam" id="PF12770"/>
    </source>
</evidence>
<dbReference type="InterPro" id="IPR024983">
    <property type="entry name" value="CHAT_dom"/>
</dbReference>
<dbReference type="AlphaFoldDB" id="S8DWV3"/>
<evidence type="ECO:0000313" key="3">
    <source>
        <dbReference type="Proteomes" id="UP000015241"/>
    </source>
</evidence>
<protein>
    <recommendedName>
        <fullName evidence="1">CHAT domain-containing protein</fullName>
    </recommendedName>
</protein>
<dbReference type="EMBL" id="KE504180">
    <property type="protein sequence ID" value="EPS97092.1"/>
    <property type="molecule type" value="Genomic_DNA"/>
</dbReference>
<dbReference type="InterPro" id="IPR011990">
    <property type="entry name" value="TPR-like_helical_dom_sf"/>
</dbReference>
<dbReference type="Proteomes" id="UP000015241">
    <property type="component" value="Unassembled WGS sequence"/>
</dbReference>